<feature type="transmembrane region" description="Helical" evidence="1">
    <location>
        <begin position="72"/>
        <end position="95"/>
    </location>
</feature>
<dbReference type="AlphaFoldDB" id="A0A1H1UT94"/>
<name>A0A1H1UT94_9BRAD</name>
<evidence type="ECO:0000313" key="3">
    <source>
        <dbReference type="Proteomes" id="UP000243904"/>
    </source>
</evidence>
<feature type="transmembrane region" description="Helical" evidence="1">
    <location>
        <begin position="12"/>
        <end position="31"/>
    </location>
</feature>
<keyword evidence="1" id="KW-1133">Transmembrane helix</keyword>
<keyword evidence="1" id="KW-0472">Membrane</keyword>
<dbReference type="Proteomes" id="UP000243904">
    <property type="component" value="Chromosome I"/>
</dbReference>
<sequence length="172" mass="19787">MNRIFKSATFVLAAIYFLVDAVFVTVVRPFVNRIAAHWIFGSLRVRIVSLHPYPTLALFAVPLIVLEPVKPVAVYLIGTGHMAVGMIVIVVGEVLKLVLVERLLSITRDKLISIRAFAWTYGKYSQAMELLESFEPWQSARRWRRLARYAVRSHFQEVRASQTLERVSFRLR</sequence>
<dbReference type="RefSeq" id="WP_174556543.1">
    <property type="nucleotide sequence ID" value="NZ_LT629750.1"/>
</dbReference>
<reference evidence="3" key="1">
    <citation type="submission" date="2016-10" db="EMBL/GenBank/DDBJ databases">
        <authorList>
            <person name="Varghese N."/>
            <person name="Submissions S."/>
        </authorList>
    </citation>
    <scope>NUCLEOTIDE SEQUENCE [LARGE SCALE GENOMIC DNA]</scope>
    <source>
        <strain evidence="3">GAS369</strain>
    </source>
</reference>
<gene>
    <name evidence="2" type="ORF">SAMN05444158_3080</name>
</gene>
<keyword evidence="3" id="KW-1185">Reference proteome</keyword>
<accession>A0A1H1UT94</accession>
<keyword evidence="1" id="KW-0812">Transmembrane</keyword>
<evidence type="ECO:0000256" key="1">
    <source>
        <dbReference type="SAM" id="Phobius"/>
    </source>
</evidence>
<protein>
    <submittedName>
        <fullName evidence="2">Uncharacterized protein</fullName>
    </submittedName>
</protein>
<organism evidence="2 3">
    <name type="scientific">Bradyrhizobium canariense</name>
    <dbReference type="NCBI Taxonomy" id="255045"/>
    <lineage>
        <taxon>Bacteria</taxon>
        <taxon>Pseudomonadati</taxon>
        <taxon>Pseudomonadota</taxon>
        <taxon>Alphaproteobacteria</taxon>
        <taxon>Hyphomicrobiales</taxon>
        <taxon>Nitrobacteraceae</taxon>
        <taxon>Bradyrhizobium</taxon>
    </lineage>
</organism>
<evidence type="ECO:0000313" key="2">
    <source>
        <dbReference type="EMBL" id="SDS75316.1"/>
    </source>
</evidence>
<dbReference type="EMBL" id="LT629750">
    <property type="protein sequence ID" value="SDS75316.1"/>
    <property type="molecule type" value="Genomic_DNA"/>
</dbReference>
<feature type="transmembrane region" description="Helical" evidence="1">
    <location>
        <begin position="43"/>
        <end position="66"/>
    </location>
</feature>
<proteinExistence type="predicted"/>